<keyword evidence="5" id="KW-1185">Reference proteome</keyword>
<dbReference type="SMART" id="SM00271">
    <property type="entry name" value="DnaJ"/>
    <property type="match status" value="1"/>
</dbReference>
<organism evidence="4 5">
    <name type="scientific">Durusdinium trenchii</name>
    <dbReference type="NCBI Taxonomy" id="1381693"/>
    <lineage>
        <taxon>Eukaryota</taxon>
        <taxon>Sar</taxon>
        <taxon>Alveolata</taxon>
        <taxon>Dinophyceae</taxon>
        <taxon>Suessiales</taxon>
        <taxon>Symbiodiniaceae</taxon>
        <taxon>Durusdinium</taxon>
    </lineage>
</organism>
<evidence type="ECO:0000256" key="2">
    <source>
        <dbReference type="SAM" id="MobiDB-lite"/>
    </source>
</evidence>
<dbReference type="EMBL" id="CAXAMM010015424">
    <property type="protein sequence ID" value="CAK9036294.1"/>
    <property type="molecule type" value="Genomic_DNA"/>
</dbReference>
<dbReference type="PROSITE" id="PS00636">
    <property type="entry name" value="DNAJ_1"/>
    <property type="match status" value="1"/>
</dbReference>
<evidence type="ECO:0000259" key="3">
    <source>
        <dbReference type="PROSITE" id="PS50076"/>
    </source>
</evidence>
<dbReference type="PANTHER" id="PTHR43096">
    <property type="entry name" value="DNAJ HOMOLOG 1, MITOCHONDRIAL-RELATED"/>
    <property type="match status" value="1"/>
</dbReference>
<dbReference type="InterPro" id="IPR036869">
    <property type="entry name" value="J_dom_sf"/>
</dbReference>
<dbReference type="CDD" id="cd06257">
    <property type="entry name" value="DnaJ"/>
    <property type="match status" value="1"/>
</dbReference>
<feature type="region of interest" description="Disordered" evidence="2">
    <location>
        <begin position="161"/>
        <end position="180"/>
    </location>
</feature>
<accession>A0ABP0LDS5</accession>
<sequence length="347" mass="38171">MKRLLRSHGLRSALPLAETPSLVLSAAPSAVRVGREALPVLAKALPVRWASVRPRISPLTSFSPHSTSQPLEQRPTWTAALSFRGYASARNRSLYDVLGVPPSATQAEVKKAYLTEAKKCHPDLNQSKDAKDRFQKLAEAYEVLGNVERRAQYDYSLRTGSSYSGARRSAPPPGGGDHMDPSDVFRMVFEELGVDEIFERLKKVQQDGRVGPVGWEASAAASAVQVGNFSPAKEFVWKHKAVAGAVLLPLAVILRFPQIIGISLRVLGLAAASLLQSPALREMVSRWVWLQPEAESMGLAHTHTHTLTVFGAPSSQTAKRTQEDRRCENVHPEQRVEEISSRFLQNK</sequence>
<dbReference type="InterPro" id="IPR001623">
    <property type="entry name" value="DnaJ_domain"/>
</dbReference>
<feature type="domain" description="J" evidence="3">
    <location>
        <begin position="93"/>
        <end position="157"/>
    </location>
</feature>
<name>A0ABP0LDS5_9DINO</name>
<gene>
    <name evidence="4" type="ORF">SCF082_LOCUS21665</name>
</gene>
<feature type="compositionally biased region" description="Basic and acidic residues" evidence="2">
    <location>
        <begin position="320"/>
        <end position="340"/>
    </location>
</feature>
<dbReference type="PROSITE" id="PS50076">
    <property type="entry name" value="DNAJ_2"/>
    <property type="match status" value="1"/>
</dbReference>
<dbReference type="SUPFAM" id="SSF46565">
    <property type="entry name" value="Chaperone J-domain"/>
    <property type="match status" value="1"/>
</dbReference>
<keyword evidence="1" id="KW-0143">Chaperone</keyword>
<dbReference type="InterPro" id="IPR018253">
    <property type="entry name" value="DnaJ_domain_CS"/>
</dbReference>
<dbReference type="Gene3D" id="1.10.287.110">
    <property type="entry name" value="DnaJ domain"/>
    <property type="match status" value="1"/>
</dbReference>
<evidence type="ECO:0000313" key="4">
    <source>
        <dbReference type="EMBL" id="CAK9036294.1"/>
    </source>
</evidence>
<dbReference type="Proteomes" id="UP001642464">
    <property type="component" value="Unassembled WGS sequence"/>
</dbReference>
<comment type="caution">
    <text evidence="4">The sequence shown here is derived from an EMBL/GenBank/DDBJ whole genome shotgun (WGS) entry which is preliminary data.</text>
</comment>
<feature type="region of interest" description="Disordered" evidence="2">
    <location>
        <begin position="312"/>
        <end position="347"/>
    </location>
</feature>
<evidence type="ECO:0000256" key="1">
    <source>
        <dbReference type="ARBA" id="ARBA00023186"/>
    </source>
</evidence>
<reference evidence="4 5" key="1">
    <citation type="submission" date="2024-02" db="EMBL/GenBank/DDBJ databases">
        <authorList>
            <person name="Chen Y."/>
            <person name="Shah S."/>
            <person name="Dougan E. K."/>
            <person name="Thang M."/>
            <person name="Chan C."/>
        </authorList>
    </citation>
    <scope>NUCLEOTIDE SEQUENCE [LARGE SCALE GENOMIC DNA]</scope>
</reference>
<dbReference type="PRINTS" id="PR00625">
    <property type="entry name" value="JDOMAIN"/>
</dbReference>
<protein>
    <submittedName>
        <fullName evidence="4">Mitochondrial (DnaJ protein Tid-1) (MTid-1) (Tumorous imaginal discs protein Tid56 homolog)</fullName>
    </submittedName>
</protein>
<evidence type="ECO:0000313" key="5">
    <source>
        <dbReference type="Proteomes" id="UP001642464"/>
    </source>
</evidence>
<proteinExistence type="predicted"/>
<dbReference type="PANTHER" id="PTHR43096:SF52">
    <property type="entry name" value="DNAJ HOMOLOG 1, MITOCHONDRIAL-RELATED"/>
    <property type="match status" value="1"/>
</dbReference>
<dbReference type="Pfam" id="PF00226">
    <property type="entry name" value="DnaJ"/>
    <property type="match status" value="1"/>
</dbReference>